<keyword evidence="2" id="KW-0489">Methyltransferase</keyword>
<dbReference type="PANTHER" id="PTHR43317:SF1">
    <property type="entry name" value="THERMOSPERMINE SYNTHASE ACAULIS5"/>
    <property type="match status" value="1"/>
</dbReference>
<feature type="non-terminal residue" evidence="2">
    <location>
        <position position="1"/>
    </location>
</feature>
<dbReference type="SUPFAM" id="SSF53335">
    <property type="entry name" value="S-adenosyl-L-methionine-dependent methyltransferases"/>
    <property type="match status" value="1"/>
</dbReference>
<dbReference type="GO" id="GO:0032259">
    <property type="term" value="P:methylation"/>
    <property type="evidence" value="ECO:0007669"/>
    <property type="project" value="UniProtKB-KW"/>
</dbReference>
<feature type="non-terminal residue" evidence="2">
    <location>
        <position position="346"/>
    </location>
</feature>
<name>B5TMC7_ARTSF</name>
<evidence type="ECO:0000256" key="1">
    <source>
        <dbReference type="ARBA" id="ARBA00023115"/>
    </source>
</evidence>
<dbReference type="GO" id="GO:0008168">
    <property type="term" value="F:methyltransferase activity"/>
    <property type="evidence" value="ECO:0007669"/>
    <property type="project" value="UniProtKB-KW"/>
</dbReference>
<keyword evidence="1" id="KW-0620">Polyamine biosynthesis</keyword>
<dbReference type="PANTHER" id="PTHR43317">
    <property type="entry name" value="THERMOSPERMINE SYNTHASE ACAULIS5"/>
    <property type="match status" value="1"/>
</dbReference>
<dbReference type="Gene3D" id="3.40.50.150">
    <property type="entry name" value="Vaccinia Virus protein VP39"/>
    <property type="match status" value="1"/>
</dbReference>
<reference evidence="2" key="1">
    <citation type="submission" date="2008-08" db="EMBL/GenBank/DDBJ databases">
        <authorList>
            <person name="Sil R."/>
            <person name="Cannon A.M."/>
            <person name="Vershon A.K."/>
            <person name="Nemeroff M.E."/>
        </authorList>
    </citation>
    <scope>NUCLEOTIDE SEQUENCE</scope>
</reference>
<dbReference type="EMBL" id="EU999185">
    <property type="protein sequence ID" value="ACH81780.1"/>
    <property type="molecule type" value="mRNA"/>
</dbReference>
<proteinExistence type="evidence at transcript level"/>
<dbReference type="AlphaFoldDB" id="B5TMC7"/>
<evidence type="ECO:0000313" key="2">
    <source>
        <dbReference type="EMBL" id="ACH81780.1"/>
    </source>
</evidence>
<dbReference type="Pfam" id="PF01564">
    <property type="entry name" value="Spermine_synth"/>
    <property type="match status" value="1"/>
</dbReference>
<dbReference type="InterPro" id="IPR029063">
    <property type="entry name" value="SAM-dependent_MTases_sf"/>
</dbReference>
<protein>
    <submittedName>
        <fullName evidence="2">Methyltransferase</fullName>
    </submittedName>
</protein>
<keyword evidence="2" id="KW-0808">Transferase</keyword>
<organism evidence="2">
    <name type="scientific">Artemia franciscana</name>
    <name type="common">Brine shrimp</name>
    <name type="synonym">Artemia sanfranciscana</name>
    <dbReference type="NCBI Taxonomy" id="6661"/>
    <lineage>
        <taxon>Eukaryota</taxon>
        <taxon>Metazoa</taxon>
        <taxon>Ecdysozoa</taxon>
        <taxon>Arthropoda</taxon>
        <taxon>Crustacea</taxon>
        <taxon>Branchiopoda</taxon>
        <taxon>Anostraca</taxon>
        <taxon>Artemiidae</taxon>
        <taxon>Artemia</taxon>
    </lineage>
</organism>
<sequence>DAAKDQFVFPVFVVVCTKLKPMPKAIKVLEFCPDGDLLDQSERIFSEEALQNRIKSVQDFAMVAHKMTRVTVADDQFISLFDPSNPTSPKYSLYVTDRKRRVLKSMAVFIVTQGSETDWLFGTPTGREELATQANADRLIVVHLNRGHNFTNLETVQNELKPYIVNLRPSTLPENYIINFLSSGGELGQREVVYKGQSNFSGDFVVEDIKDDDGIVRRLIFLNRPNIIQSELNLDSKTVLPSCVHHIIMTSSLYCLDNQDSRTLIIGLGGGELVKYIRKLFPKMVVDVADIDEAMVKVAKDFFGFVTDERMHVHIADGLQLIEDSYKKGIKYDCIMFDVDSKDRSI</sequence>
<dbReference type="GO" id="GO:0006596">
    <property type="term" value="P:polyamine biosynthetic process"/>
    <property type="evidence" value="ECO:0007669"/>
    <property type="project" value="UniProtKB-KW"/>
</dbReference>
<accession>B5TMC7</accession>